<sequence length="292" mass="31162">MIQRSSGTGGGTQGKLNSHRFELGEQHDRRQRSSGLAKALKINSTLTILNLDQNSTGDNGAQALSEALKTNSTLTTLELQVLPEALKSDSTLTTLELWCNKIGYIGALALSAALKTSSTLTTLELWLNLIRDNGAQAMSKALKVNSTLTTLSLESNSVGDNGAQVLSETLKSNSTLTTLGLENNSIGDNGTQLREPVLADLFRLPASDRLIGFEACNWECTAEQHDIAPEAAEKVVIVGWMGMGRSRLTGALFRLVEMTIGDPPHSGGISIDGIDISQIVMHDLCVKMGIIS</sequence>
<gene>
    <name evidence="2" type="ORF">BG006_002390</name>
</gene>
<dbReference type="SMART" id="SM00368">
    <property type="entry name" value="LRR_RI"/>
    <property type="match status" value="5"/>
</dbReference>
<dbReference type="PANTHER" id="PTHR24111">
    <property type="entry name" value="LEUCINE-RICH REPEAT-CONTAINING PROTEIN 34"/>
    <property type="match status" value="1"/>
</dbReference>
<keyword evidence="3" id="KW-1185">Reference proteome</keyword>
<dbReference type="InterPro" id="IPR001611">
    <property type="entry name" value="Leu-rich_rpt"/>
</dbReference>
<dbReference type="SUPFAM" id="SSF52540">
    <property type="entry name" value="P-loop containing nucleoside triphosphate hydrolases"/>
    <property type="match status" value="1"/>
</dbReference>
<name>A0A9P5S9E8_9FUNG</name>
<dbReference type="Gene3D" id="3.80.10.10">
    <property type="entry name" value="Ribonuclease Inhibitor"/>
    <property type="match status" value="2"/>
</dbReference>
<dbReference type="InterPro" id="IPR027417">
    <property type="entry name" value="P-loop_NTPase"/>
</dbReference>
<dbReference type="Gene3D" id="3.40.50.300">
    <property type="entry name" value="P-loop containing nucleotide triphosphate hydrolases"/>
    <property type="match status" value="1"/>
</dbReference>
<evidence type="ECO:0000313" key="3">
    <source>
        <dbReference type="Proteomes" id="UP000696485"/>
    </source>
</evidence>
<accession>A0A9P5S9E8</accession>
<dbReference type="InterPro" id="IPR052201">
    <property type="entry name" value="LRR-containing_regulator"/>
</dbReference>
<organism evidence="2 3">
    <name type="scientific">Podila minutissima</name>
    <dbReference type="NCBI Taxonomy" id="64525"/>
    <lineage>
        <taxon>Eukaryota</taxon>
        <taxon>Fungi</taxon>
        <taxon>Fungi incertae sedis</taxon>
        <taxon>Mucoromycota</taxon>
        <taxon>Mortierellomycotina</taxon>
        <taxon>Mortierellomycetes</taxon>
        <taxon>Mortierellales</taxon>
        <taxon>Mortierellaceae</taxon>
        <taxon>Podila</taxon>
    </lineage>
</organism>
<dbReference type="Pfam" id="PF13516">
    <property type="entry name" value="LRR_6"/>
    <property type="match status" value="5"/>
</dbReference>
<evidence type="ECO:0000256" key="1">
    <source>
        <dbReference type="ARBA" id="ARBA00022737"/>
    </source>
</evidence>
<dbReference type="AlphaFoldDB" id="A0A9P5S9E8"/>
<dbReference type="SUPFAM" id="SSF52047">
    <property type="entry name" value="RNI-like"/>
    <property type="match status" value="1"/>
</dbReference>
<protein>
    <recommendedName>
        <fullName evidence="4">RNI-like protein</fullName>
    </recommendedName>
</protein>
<dbReference type="Proteomes" id="UP000696485">
    <property type="component" value="Unassembled WGS sequence"/>
</dbReference>
<reference evidence="2" key="1">
    <citation type="journal article" date="2020" name="Fungal Divers.">
        <title>Resolving the Mortierellaceae phylogeny through synthesis of multi-gene phylogenetics and phylogenomics.</title>
        <authorList>
            <person name="Vandepol N."/>
            <person name="Liber J."/>
            <person name="Desiro A."/>
            <person name="Na H."/>
            <person name="Kennedy M."/>
            <person name="Barry K."/>
            <person name="Grigoriev I.V."/>
            <person name="Miller A.N."/>
            <person name="O'Donnell K."/>
            <person name="Stajich J.E."/>
            <person name="Bonito G."/>
        </authorList>
    </citation>
    <scope>NUCLEOTIDE SEQUENCE</scope>
    <source>
        <strain evidence="2">NVP1</strain>
    </source>
</reference>
<dbReference type="InterPro" id="IPR032675">
    <property type="entry name" value="LRR_dom_sf"/>
</dbReference>
<proteinExistence type="predicted"/>
<evidence type="ECO:0000313" key="2">
    <source>
        <dbReference type="EMBL" id="KAF9322448.1"/>
    </source>
</evidence>
<dbReference type="EMBL" id="JAAAUY010001554">
    <property type="protein sequence ID" value="KAF9322448.1"/>
    <property type="molecule type" value="Genomic_DNA"/>
</dbReference>
<evidence type="ECO:0008006" key="4">
    <source>
        <dbReference type="Google" id="ProtNLM"/>
    </source>
</evidence>
<keyword evidence="1" id="KW-0677">Repeat</keyword>
<dbReference type="PANTHER" id="PTHR24111:SF0">
    <property type="entry name" value="LEUCINE-RICH REPEAT-CONTAINING PROTEIN"/>
    <property type="match status" value="1"/>
</dbReference>
<comment type="caution">
    <text evidence="2">The sequence shown here is derived from an EMBL/GenBank/DDBJ whole genome shotgun (WGS) entry which is preliminary data.</text>
</comment>